<dbReference type="InterPro" id="IPR011051">
    <property type="entry name" value="RmlC_Cupin_sf"/>
</dbReference>
<dbReference type="Gene3D" id="2.60.120.10">
    <property type="entry name" value="Jelly Rolls"/>
    <property type="match status" value="1"/>
</dbReference>
<dbReference type="UniPathway" id="UPA00109">
    <property type="reaction ID" value="UER00181"/>
</dbReference>
<dbReference type="InterPro" id="IPR010551">
    <property type="entry name" value="G6P_isomerase_prok"/>
</dbReference>
<dbReference type="GO" id="GO:0004347">
    <property type="term" value="F:glucose-6-phosphate isomerase activity"/>
    <property type="evidence" value="ECO:0007669"/>
    <property type="project" value="UniProtKB-EC"/>
</dbReference>
<gene>
    <name evidence="8" type="ORF">UT41_C0001G0093</name>
</gene>
<dbReference type="Pfam" id="PF06560">
    <property type="entry name" value="GPI"/>
    <property type="match status" value="1"/>
</dbReference>
<dbReference type="EC" id="5.3.1.9" evidence="3"/>
<keyword evidence="8" id="KW-0413">Isomerase</keyword>
<evidence type="ECO:0000259" key="7">
    <source>
        <dbReference type="Pfam" id="PF06560"/>
    </source>
</evidence>
<dbReference type="GO" id="GO:0006096">
    <property type="term" value="P:glycolytic process"/>
    <property type="evidence" value="ECO:0007669"/>
    <property type="project" value="UniProtKB-UniPathway"/>
</dbReference>
<comment type="similarity">
    <text evidence="2">Belongs to the archaeal-type GPI family.</text>
</comment>
<protein>
    <recommendedName>
        <fullName evidence="3">glucose-6-phosphate isomerase</fullName>
        <ecNumber evidence="3">5.3.1.9</ecNumber>
    </recommendedName>
</protein>
<dbReference type="GO" id="GO:0005737">
    <property type="term" value="C:cytoplasm"/>
    <property type="evidence" value="ECO:0007669"/>
    <property type="project" value="InterPro"/>
</dbReference>
<comment type="catalytic activity">
    <reaction evidence="6">
        <text>alpha-D-glucose 6-phosphate = beta-D-fructose 6-phosphate</text>
        <dbReference type="Rhea" id="RHEA:11816"/>
        <dbReference type="ChEBI" id="CHEBI:57634"/>
        <dbReference type="ChEBI" id="CHEBI:58225"/>
        <dbReference type="EC" id="5.3.1.9"/>
    </reaction>
</comment>
<name>A0A0G0N8N7_9BACT</name>
<keyword evidence="4" id="KW-0312">Gluconeogenesis</keyword>
<dbReference type="AlphaFoldDB" id="A0A0G0N8N7"/>
<evidence type="ECO:0000313" key="8">
    <source>
        <dbReference type="EMBL" id="KKR12549.1"/>
    </source>
</evidence>
<proteinExistence type="inferred from homology"/>
<evidence type="ECO:0000256" key="4">
    <source>
        <dbReference type="ARBA" id="ARBA00022432"/>
    </source>
</evidence>
<keyword evidence="5" id="KW-0324">Glycolysis</keyword>
<dbReference type="GO" id="GO:0006094">
    <property type="term" value="P:gluconeogenesis"/>
    <property type="evidence" value="ECO:0007669"/>
    <property type="project" value="UniProtKB-KW"/>
</dbReference>
<organism evidence="8 9">
    <name type="scientific">Candidatus Wolfebacteria bacterium GW2011_GWC2_39_22</name>
    <dbReference type="NCBI Taxonomy" id="1619013"/>
    <lineage>
        <taxon>Bacteria</taxon>
        <taxon>Candidatus Wolfeibacteriota</taxon>
    </lineage>
</organism>
<evidence type="ECO:0000256" key="1">
    <source>
        <dbReference type="ARBA" id="ARBA00004926"/>
    </source>
</evidence>
<comment type="caution">
    <text evidence="8">The sequence shown here is derived from an EMBL/GenBank/DDBJ whole genome shotgun (WGS) entry which is preliminary data.</text>
</comment>
<evidence type="ECO:0000256" key="5">
    <source>
        <dbReference type="ARBA" id="ARBA00023152"/>
    </source>
</evidence>
<dbReference type="SUPFAM" id="SSF51182">
    <property type="entry name" value="RmlC-like cupins"/>
    <property type="match status" value="1"/>
</dbReference>
<dbReference type="STRING" id="1619013.UT41_C0001G0093"/>
<evidence type="ECO:0000256" key="2">
    <source>
        <dbReference type="ARBA" id="ARBA00006542"/>
    </source>
</evidence>
<reference evidence="8 9" key="1">
    <citation type="journal article" date="2015" name="Nature">
        <title>rRNA introns, odd ribosomes, and small enigmatic genomes across a large radiation of phyla.</title>
        <authorList>
            <person name="Brown C.T."/>
            <person name="Hug L.A."/>
            <person name="Thomas B.C."/>
            <person name="Sharon I."/>
            <person name="Castelle C.J."/>
            <person name="Singh A."/>
            <person name="Wilkins M.J."/>
            <person name="Williams K.H."/>
            <person name="Banfield J.F."/>
        </authorList>
    </citation>
    <scope>NUCLEOTIDE SEQUENCE [LARGE SCALE GENOMIC DNA]</scope>
</reference>
<evidence type="ECO:0000256" key="6">
    <source>
        <dbReference type="ARBA" id="ARBA00029321"/>
    </source>
</evidence>
<comment type="pathway">
    <text evidence="1">Carbohydrate degradation; glycolysis; D-glyceraldehyde 3-phosphate and glycerone phosphate from D-glucose: step 2/4.</text>
</comment>
<dbReference type="InterPro" id="IPR014710">
    <property type="entry name" value="RmlC-like_jellyroll"/>
</dbReference>
<dbReference type="CDD" id="cd02218">
    <property type="entry name" value="cupin_PGI"/>
    <property type="match status" value="1"/>
</dbReference>
<accession>A0A0G0N8N7</accession>
<sequence length="267" mass="30111">MKNLKKQSGLGITFDTDTISLGKGVVSEPMHARSLEDARPYLMDKKATSRRKNLYLMYRDVHQQKDEQIFRTNKIRYDITVIFPGTIGGKDGEYIRTIGHTHPAAEVYEVLSGNALFALQQTGKKTNDVFYIAANKGEKVLIPSQYTHITINIGSEPLILADLFADFVQSDYSDTKKNRGVAYWVLPPAWEQTGFTLAENTAYKNVGETSFGVPAELSSLNIPFNTPLYTLFVEDPKRFSFLTKKKDEVSIVKKTPLFEVNWQGKLA</sequence>
<evidence type="ECO:0000313" key="9">
    <source>
        <dbReference type="Proteomes" id="UP000034665"/>
    </source>
</evidence>
<dbReference type="Proteomes" id="UP000034665">
    <property type="component" value="Unassembled WGS sequence"/>
</dbReference>
<feature type="domain" description="Glucose-6-phosphate isomerase prokaryote" evidence="7">
    <location>
        <begin position="46"/>
        <end position="185"/>
    </location>
</feature>
<evidence type="ECO:0000256" key="3">
    <source>
        <dbReference type="ARBA" id="ARBA00011952"/>
    </source>
</evidence>
<dbReference type="EMBL" id="LBWR01000001">
    <property type="protein sequence ID" value="KKR12549.1"/>
    <property type="molecule type" value="Genomic_DNA"/>
</dbReference>